<feature type="region of interest" description="Disordered" evidence="5">
    <location>
        <begin position="79"/>
        <end position="229"/>
    </location>
</feature>
<dbReference type="GO" id="GO:0007015">
    <property type="term" value="P:actin filament organization"/>
    <property type="evidence" value="ECO:0007669"/>
    <property type="project" value="InterPro"/>
</dbReference>
<evidence type="ECO:0000313" key="6">
    <source>
        <dbReference type="EMBL" id="EDR29531.1"/>
    </source>
</evidence>
<dbReference type="EMBL" id="DS548017">
    <property type="protein sequence ID" value="EDR29531.1"/>
    <property type="molecule type" value="Genomic_DNA"/>
</dbReference>
<protein>
    <submittedName>
        <fullName evidence="6">Wiskott-Aldrich syndrome protein, putative</fullName>
    </submittedName>
</protein>
<dbReference type="Gene3D" id="3.90.810.10">
    <property type="entry name" value="CRIB domain"/>
    <property type="match status" value="1"/>
</dbReference>
<organism evidence="7">
    <name type="scientific">Entamoeba dispar (strain ATCC PRA-260 / SAW760)</name>
    <dbReference type="NCBI Taxonomy" id="370354"/>
    <lineage>
        <taxon>Eukaryota</taxon>
        <taxon>Amoebozoa</taxon>
        <taxon>Evosea</taxon>
        <taxon>Archamoebae</taxon>
        <taxon>Mastigamoebida</taxon>
        <taxon>Entamoebidae</taxon>
        <taxon>Entamoeba</taxon>
    </lineage>
</organism>
<dbReference type="GeneID" id="5879222"/>
<feature type="compositionally biased region" description="Basic and acidic residues" evidence="5">
    <location>
        <begin position="11"/>
        <end position="20"/>
    </location>
</feature>
<dbReference type="VEuPathDB" id="AmoebaDB:EDI_120010"/>
<feature type="compositionally biased region" description="Basic residues" evidence="5">
    <location>
        <begin position="1"/>
        <end position="10"/>
    </location>
</feature>
<dbReference type="InterPro" id="IPR036936">
    <property type="entry name" value="CRIB_dom_sf"/>
</dbReference>
<keyword evidence="4" id="KW-0206">Cytoskeleton</keyword>
<name>B0E7G0_ENTDS</name>
<evidence type="ECO:0000256" key="3">
    <source>
        <dbReference type="ARBA" id="ARBA00022553"/>
    </source>
</evidence>
<keyword evidence="7" id="KW-1185">Reference proteome</keyword>
<dbReference type="InterPro" id="IPR011026">
    <property type="entry name" value="WAS_C"/>
</dbReference>
<reference evidence="7" key="1">
    <citation type="submission" date="2007-12" db="EMBL/GenBank/DDBJ databases">
        <title>Annotation of Entamoeba dispar SAW760.</title>
        <authorList>
            <person name="Lorenzi H."/>
            <person name="Inman J."/>
            <person name="Schobel S."/>
            <person name="Amedeo P."/>
            <person name="Caler E."/>
        </authorList>
    </citation>
    <scope>NUCLEOTIDE SEQUENCE [LARGE SCALE GENOMIC DNA]</scope>
    <source>
        <strain evidence="7">ATCC PRA-260 / SAW760</strain>
    </source>
</reference>
<comment type="subcellular location">
    <subcellularLocation>
        <location evidence="1">Cytoplasm</location>
        <location evidence="1">Cytoskeleton</location>
    </subcellularLocation>
</comment>
<dbReference type="GO" id="GO:0005856">
    <property type="term" value="C:cytoskeleton"/>
    <property type="evidence" value="ECO:0007669"/>
    <property type="project" value="UniProtKB-SubCell"/>
</dbReference>
<sequence>MKKNEKRKVKEKNTPLKNKSDCSQMSLFRNKYPKEDFENMVISEPTDFRQINHATIESNGQVNINSIPSEWKLNLRKAGIHKKDLKDEKTRTEIFSLLSKNDKRAPSSTHGTLPPPPPGRKPPTSSSGKQVPSHKPPAPPNKKLPTPPQGKGKPIPPPRPGNRDALSHHHSDVPLPPSPHGEAPPPVPPPRGGAPALPPPRRGTKNVPPPPPLDPNAVTPTSTTLSGPSLAEQLQAKKNDLNSVPVEDNTLAQQEDDIVGALRGIMIKRREDMNMVDNEEEEEDEEDDWSD</sequence>
<evidence type="ECO:0000256" key="2">
    <source>
        <dbReference type="ARBA" id="ARBA00022490"/>
    </source>
</evidence>
<dbReference type="OMA" id="NHATIES"/>
<dbReference type="Proteomes" id="UP000008076">
    <property type="component" value="Unassembled WGS sequence"/>
</dbReference>
<feature type="compositionally biased region" description="Pro residues" evidence="5">
    <location>
        <begin position="174"/>
        <end position="214"/>
    </location>
</feature>
<dbReference type="OrthoDB" id="30668at2759"/>
<dbReference type="eggNOG" id="ENOG502RCQ0">
    <property type="taxonomic scope" value="Eukaryota"/>
</dbReference>
<keyword evidence="3" id="KW-0597">Phosphoprotein</keyword>
<evidence type="ECO:0000256" key="1">
    <source>
        <dbReference type="ARBA" id="ARBA00004245"/>
    </source>
</evidence>
<proteinExistence type="predicted"/>
<evidence type="ECO:0000256" key="4">
    <source>
        <dbReference type="ARBA" id="ARBA00023212"/>
    </source>
</evidence>
<dbReference type="RefSeq" id="XP_001734317.1">
    <property type="nucleotide sequence ID" value="XM_001734265.1"/>
</dbReference>
<feature type="compositionally biased region" description="Basic and acidic residues" evidence="5">
    <location>
        <begin position="161"/>
        <end position="172"/>
    </location>
</feature>
<gene>
    <name evidence="6" type="ORF">EDI_120010</name>
</gene>
<dbReference type="SUPFAM" id="SSF47912">
    <property type="entry name" value="Wiscott-Aldrich syndrome protein, WASP, C-terminal domain"/>
    <property type="match status" value="1"/>
</dbReference>
<keyword evidence="2" id="KW-0963">Cytoplasm</keyword>
<feature type="compositionally biased region" description="Pro residues" evidence="5">
    <location>
        <begin position="134"/>
        <end position="160"/>
    </location>
</feature>
<accession>B0E7G0</accession>
<evidence type="ECO:0000313" key="7">
    <source>
        <dbReference type="Proteomes" id="UP000008076"/>
    </source>
</evidence>
<dbReference type="KEGG" id="edi:EDI_120010"/>
<evidence type="ECO:0000256" key="5">
    <source>
        <dbReference type="SAM" id="MobiDB-lite"/>
    </source>
</evidence>
<dbReference type="AlphaFoldDB" id="B0E7G0"/>
<feature type="compositionally biased region" description="Low complexity" evidence="5">
    <location>
        <begin position="219"/>
        <end position="229"/>
    </location>
</feature>
<feature type="compositionally biased region" description="Basic and acidic residues" evidence="5">
    <location>
        <begin position="81"/>
        <end position="92"/>
    </location>
</feature>
<feature type="region of interest" description="Disordered" evidence="5">
    <location>
        <begin position="1"/>
        <end position="21"/>
    </location>
</feature>